<dbReference type="STRING" id="5722.A2FGL7"/>
<dbReference type="VEuPathDB" id="TrichDB:TVAG_077830"/>
<accession>A2FGL7</accession>
<evidence type="ECO:0000256" key="1">
    <source>
        <dbReference type="SAM" id="MobiDB-lite"/>
    </source>
</evidence>
<proteinExistence type="predicted"/>
<dbReference type="PANTHER" id="PTHR24112">
    <property type="entry name" value="LEUCINE-RICH REPEAT, ISOFORM F-RELATED"/>
    <property type="match status" value="1"/>
</dbReference>
<dbReference type="Gene3D" id="3.80.10.10">
    <property type="entry name" value="Ribonuclease Inhibitor"/>
    <property type="match status" value="1"/>
</dbReference>
<dbReference type="eggNOG" id="KOG4242">
    <property type="taxonomic scope" value="Eukaryota"/>
</dbReference>
<dbReference type="GO" id="GO:0034315">
    <property type="term" value="P:regulation of Arp2/3 complex-mediated actin nucleation"/>
    <property type="evidence" value="ECO:0000318"/>
    <property type="project" value="GO_Central"/>
</dbReference>
<dbReference type="PANTHER" id="PTHR24112:SF66">
    <property type="entry name" value="LEUCINE-RICH REPEAT, ISOFORM F"/>
    <property type="match status" value="1"/>
</dbReference>
<dbReference type="KEGG" id="tva:4753706"/>
<dbReference type="GO" id="GO:0005886">
    <property type="term" value="C:plasma membrane"/>
    <property type="evidence" value="ECO:0000318"/>
    <property type="project" value="GO_Central"/>
</dbReference>
<gene>
    <name evidence="2" type="ORF">TVAG_077830</name>
</gene>
<dbReference type="VEuPathDB" id="TrichDB:TVAGG3_1028350"/>
<dbReference type="RefSeq" id="XP_001308871.1">
    <property type="nucleotide sequence ID" value="XM_001308870.1"/>
</dbReference>
<dbReference type="SMART" id="SM00368">
    <property type="entry name" value="LRR_RI"/>
    <property type="match status" value="3"/>
</dbReference>
<dbReference type="SUPFAM" id="SSF52047">
    <property type="entry name" value="RNI-like"/>
    <property type="match status" value="1"/>
</dbReference>
<dbReference type="InParanoid" id="A2FGL7"/>
<name>A2FGL7_TRIV3</name>
<dbReference type="InterPro" id="IPR051279">
    <property type="entry name" value="PP1-Reg/Actin-Interact_Protein"/>
</dbReference>
<reference evidence="2" key="1">
    <citation type="submission" date="2006-10" db="EMBL/GenBank/DDBJ databases">
        <authorList>
            <person name="Amadeo P."/>
            <person name="Zhao Q."/>
            <person name="Wortman J."/>
            <person name="Fraser-Liggett C."/>
            <person name="Carlton J."/>
        </authorList>
    </citation>
    <scope>NUCLEOTIDE SEQUENCE</scope>
    <source>
        <strain evidence="2">G3</strain>
    </source>
</reference>
<evidence type="ECO:0000313" key="2">
    <source>
        <dbReference type="EMBL" id="EAX95941.1"/>
    </source>
</evidence>
<dbReference type="Pfam" id="PF13516">
    <property type="entry name" value="LRR_6"/>
    <property type="match status" value="2"/>
</dbReference>
<dbReference type="Proteomes" id="UP000001542">
    <property type="component" value="Unassembled WGS sequence"/>
</dbReference>
<dbReference type="InterPro" id="IPR032675">
    <property type="entry name" value="LRR_dom_sf"/>
</dbReference>
<evidence type="ECO:0008006" key="4">
    <source>
        <dbReference type="Google" id="ProtNLM"/>
    </source>
</evidence>
<sequence length="850" mass="96516">MFLPPEFDYHLSAAEQKQIEKLVPLHQAKIHMAFRAQVMVIAKELPNSIVALSEHMITICVPGFIMKSYKLFDTYHLFEIQSIHTVNDDMARFDFDDDLVVYITTPTCMRFVRNTIRNFILANPSLPAALRFKFKTHNASFFPPFQPPLSPSQIFQFTYNAYCSYYETTYYHEVPMYFHQLLNTGNSVFDFTHLPFNVIECSMGDAAEIRPITSALMYCPYIFGVTCSNFSRPDIVKHIATLVEVSALRLIRLVDCGAENGCLDLAEAMRDAQNPNVIYWDLSNNNMEDIGAFIAGLAYYRAEVRALHLNNCNLKADDITELFKSLHKNKYLQKIHQLSLIGQALTAEHCNQFCDWLIDDLDDEKKYPALKALAISKVAEIEQIIVSLIQIDCQLTRLTITDTNFTESAAMKLVELIKKQKRFKSLSLDGSTIPIECFMHIIVNIGMEENIQKVELSLARMNLTGPNFAILMGNIFATLQLKLTSLNLDGNNLNHEDLYILTSHLNDMLYLEDLSISYNFTEKTENLAHNLCTIAINPRLRSITMRGDQTHKVNQSIIPFFKQLGLSRTIRSLDISFNDIRDPGLEALANLIDESKTLQQVFADGSNPSSFNFIEKYLIRLEVDEELISAPLPLEDIFESISKRGNSERKKLLSAVTRHQKKLEDVLLVNRAKIGMHSEMSLLKDDELQDILDASIVAVQALLNGVHLTQHLAITEIVGLPLPFEPPDTDTKSSVPQAASPDAQKEDYVDPMMMSHISEGVDDSMDMFKTLQFNSLLIRRPNANRKFVKGVLNINDENDDDDDYYDDDEEDSLDQPKIKASMFVAPAAFEGEHQDEQPVPTEMPSFLPPQ</sequence>
<dbReference type="SMR" id="A2FGL7"/>
<feature type="region of interest" description="Disordered" evidence="1">
    <location>
        <begin position="725"/>
        <end position="744"/>
    </location>
</feature>
<protein>
    <recommendedName>
        <fullName evidence="4">Leucine Rich Repeat family protein</fullName>
    </recommendedName>
</protein>
<dbReference type="GO" id="GO:0030027">
    <property type="term" value="C:lamellipodium"/>
    <property type="evidence" value="ECO:0000318"/>
    <property type="project" value="GO_Central"/>
</dbReference>
<feature type="compositionally biased region" description="Acidic residues" evidence="1">
    <location>
        <begin position="796"/>
        <end position="813"/>
    </location>
</feature>
<evidence type="ECO:0000313" key="3">
    <source>
        <dbReference type="Proteomes" id="UP000001542"/>
    </source>
</evidence>
<dbReference type="GO" id="GO:0016477">
    <property type="term" value="P:cell migration"/>
    <property type="evidence" value="ECO:0000318"/>
    <property type="project" value="GO_Central"/>
</dbReference>
<dbReference type="InterPro" id="IPR001611">
    <property type="entry name" value="Leu-rich_rpt"/>
</dbReference>
<reference evidence="2" key="2">
    <citation type="journal article" date="2007" name="Science">
        <title>Draft genome sequence of the sexually transmitted pathogen Trichomonas vaginalis.</title>
        <authorList>
            <person name="Carlton J.M."/>
            <person name="Hirt R.P."/>
            <person name="Silva J.C."/>
            <person name="Delcher A.L."/>
            <person name="Schatz M."/>
            <person name="Zhao Q."/>
            <person name="Wortman J.R."/>
            <person name="Bidwell S.L."/>
            <person name="Alsmark U.C.M."/>
            <person name="Besteiro S."/>
            <person name="Sicheritz-Ponten T."/>
            <person name="Noel C.J."/>
            <person name="Dacks J.B."/>
            <person name="Foster P.G."/>
            <person name="Simillion C."/>
            <person name="Van de Peer Y."/>
            <person name="Miranda-Saavedra D."/>
            <person name="Barton G.J."/>
            <person name="Westrop G.D."/>
            <person name="Mueller S."/>
            <person name="Dessi D."/>
            <person name="Fiori P.L."/>
            <person name="Ren Q."/>
            <person name="Paulsen I."/>
            <person name="Zhang H."/>
            <person name="Bastida-Corcuera F.D."/>
            <person name="Simoes-Barbosa A."/>
            <person name="Brown M.T."/>
            <person name="Hayes R.D."/>
            <person name="Mukherjee M."/>
            <person name="Okumura C.Y."/>
            <person name="Schneider R."/>
            <person name="Smith A.J."/>
            <person name="Vanacova S."/>
            <person name="Villalvazo M."/>
            <person name="Haas B.J."/>
            <person name="Pertea M."/>
            <person name="Feldblyum T.V."/>
            <person name="Utterback T.R."/>
            <person name="Shu C.L."/>
            <person name="Osoegawa K."/>
            <person name="de Jong P.J."/>
            <person name="Hrdy I."/>
            <person name="Horvathova L."/>
            <person name="Zubacova Z."/>
            <person name="Dolezal P."/>
            <person name="Malik S.B."/>
            <person name="Logsdon J.M. Jr."/>
            <person name="Henze K."/>
            <person name="Gupta A."/>
            <person name="Wang C.C."/>
            <person name="Dunne R.L."/>
            <person name="Upcroft J.A."/>
            <person name="Upcroft P."/>
            <person name="White O."/>
            <person name="Salzberg S.L."/>
            <person name="Tang P."/>
            <person name="Chiu C.-H."/>
            <person name="Lee Y.-S."/>
            <person name="Embley T.M."/>
            <person name="Coombs G.H."/>
            <person name="Mottram J.C."/>
            <person name="Tachezy J."/>
            <person name="Fraser-Liggett C.M."/>
            <person name="Johnson P.J."/>
        </authorList>
    </citation>
    <scope>NUCLEOTIDE SEQUENCE [LARGE SCALE GENOMIC DNA]</scope>
    <source>
        <strain evidence="2">G3</strain>
    </source>
</reference>
<feature type="region of interest" description="Disordered" evidence="1">
    <location>
        <begin position="796"/>
        <end position="850"/>
    </location>
</feature>
<keyword evidence="3" id="KW-1185">Reference proteome</keyword>
<dbReference type="OMA" id="CKKELAY"/>
<dbReference type="OrthoDB" id="18598at2759"/>
<dbReference type="AlphaFoldDB" id="A2FGL7"/>
<dbReference type="EMBL" id="DS113781">
    <property type="protein sequence ID" value="EAX95941.1"/>
    <property type="molecule type" value="Genomic_DNA"/>
</dbReference>
<organism evidence="2 3">
    <name type="scientific">Trichomonas vaginalis (strain ATCC PRA-98 / G3)</name>
    <dbReference type="NCBI Taxonomy" id="412133"/>
    <lineage>
        <taxon>Eukaryota</taxon>
        <taxon>Metamonada</taxon>
        <taxon>Parabasalia</taxon>
        <taxon>Trichomonadida</taxon>
        <taxon>Trichomonadidae</taxon>
        <taxon>Trichomonas</taxon>
    </lineage>
</organism>